<dbReference type="AlphaFoldDB" id="A0A9D1V7Y6"/>
<accession>A0A9D1V7Y6</accession>
<reference evidence="2" key="2">
    <citation type="submission" date="2021-04" db="EMBL/GenBank/DDBJ databases">
        <authorList>
            <person name="Gilroy R."/>
        </authorList>
    </citation>
    <scope>NUCLEOTIDE SEQUENCE</scope>
    <source>
        <strain evidence="2">811</strain>
    </source>
</reference>
<name>A0A9D1V7Y6_9FIRM</name>
<dbReference type="PANTHER" id="PTHR12110">
    <property type="entry name" value="HYDROXYPYRUVATE ISOMERASE"/>
    <property type="match status" value="1"/>
</dbReference>
<gene>
    <name evidence="2" type="ORF">H9741_04930</name>
</gene>
<dbReference type="Pfam" id="PF01261">
    <property type="entry name" value="AP_endonuc_2"/>
    <property type="match status" value="1"/>
</dbReference>
<proteinExistence type="predicted"/>
<dbReference type="InterPro" id="IPR036237">
    <property type="entry name" value="Xyl_isomerase-like_sf"/>
</dbReference>
<keyword evidence="2" id="KW-0413">Isomerase</keyword>
<dbReference type="PANTHER" id="PTHR12110:SF41">
    <property type="entry name" value="INOSOSE DEHYDRATASE"/>
    <property type="match status" value="1"/>
</dbReference>
<dbReference type="InterPro" id="IPR050312">
    <property type="entry name" value="IolE/XylAMocC-like"/>
</dbReference>
<dbReference type="Gene3D" id="3.20.20.150">
    <property type="entry name" value="Divalent-metal-dependent TIM barrel enzymes"/>
    <property type="match status" value="1"/>
</dbReference>
<reference evidence="2" key="1">
    <citation type="journal article" date="2021" name="PeerJ">
        <title>Extensive microbial diversity within the chicken gut microbiome revealed by metagenomics and culture.</title>
        <authorList>
            <person name="Gilroy R."/>
            <person name="Ravi A."/>
            <person name="Getino M."/>
            <person name="Pursley I."/>
            <person name="Horton D.L."/>
            <person name="Alikhan N.F."/>
            <person name="Baker D."/>
            <person name="Gharbi K."/>
            <person name="Hall N."/>
            <person name="Watson M."/>
            <person name="Adriaenssens E.M."/>
            <person name="Foster-Nyarko E."/>
            <person name="Jarju S."/>
            <person name="Secka A."/>
            <person name="Antonio M."/>
            <person name="Oren A."/>
            <person name="Chaudhuri R.R."/>
            <person name="La Ragione R."/>
            <person name="Hildebrand F."/>
            <person name="Pallen M.J."/>
        </authorList>
    </citation>
    <scope>NUCLEOTIDE SEQUENCE</scope>
    <source>
        <strain evidence="2">811</strain>
    </source>
</reference>
<comment type="caution">
    <text evidence="2">The sequence shown here is derived from an EMBL/GenBank/DDBJ whole genome shotgun (WGS) entry which is preliminary data.</text>
</comment>
<sequence>MKIGVIAESFRKPFPQAIKEARALGADGVQAYAGRAFPFDAGKSKLSEIKKITEGEGLCFSAICGDFGCAMYYERDRSMIDREKRILEMAKELGTDVVTTHIGVVPENKDCVQYESMYAVCKELADFAKSLGGHFAVETGPEKASVLKSFLDELGSDGVAVNLDPANLVMCAGDDPVQAVYTLRDYIVHTHAKDGIQIKKVDTRALYAPQYYGLTPCSWDAIREVPLGKGGVDWNKYLDALREIGYDGYLTIERECGDEPAKDIGDAVRFLDSFGVRK</sequence>
<evidence type="ECO:0000259" key="1">
    <source>
        <dbReference type="Pfam" id="PF01261"/>
    </source>
</evidence>
<dbReference type="GO" id="GO:0016853">
    <property type="term" value="F:isomerase activity"/>
    <property type="evidence" value="ECO:0007669"/>
    <property type="project" value="UniProtKB-KW"/>
</dbReference>
<dbReference type="Proteomes" id="UP000824204">
    <property type="component" value="Unassembled WGS sequence"/>
</dbReference>
<dbReference type="SUPFAM" id="SSF51658">
    <property type="entry name" value="Xylose isomerase-like"/>
    <property type="match status" value="1"/>
</dbReference>
<protein>
    <submittedName>
        <fullName evidence="2">Sugar phosphate isomerase/epimerase</fullName>
    </submittedName>
</protein>
<evidence type="ECO:0000313" key="2">
    <source>
        <dbReference type="EMBL" id="HIX07790.1"/>
    </source>
</evidence>
<dbReference type="EMBL" id="DXFX01000064">
    <property type="protein sequence ID" value="HIX07790.1"/>
    <property type="molecule type" value="Genomic_DNA"/>
</dbReference>
<dbReference type="InterPro" id="IPR013022">
    <property type="entry name" value="Xyl_isomerase-like_TIM-brl"/>
</dbReference>
<organism evidence="2 3">
    <name type="scientific">Candidatus Borkfalkia faecipullorum</name>
    <dbReference type="NCBI Taxonomy" id="2838510"/>
    <lineage>
        <taxon>Bacteria</taxon>
        <taxon>Bacillati</taxon>
        <taxon>Bacillota</taxon>
        <taxon>Clostridia</taxon>
        <taxon>Christensenellales</taxon>
        <taxon>Christensenellaceae</taxon>
        <taxon>Candidatus Borkfalkia</taxon>
    </lineage>
</organism>
<feature type="domain" description="Xylose isomerase-like TIM barrel" evidence="1">
    <location>
        <begin position="19"/>
        <end position="273"/>
    </location>
</feature>
<evidence type="ECO:0000313" key="3">
    <source>
        <dbReference type="Proteomes" id="UP000824204"/>
    </source>
</evidence>